<dbReference type="PANTHER" id="PTHR43649">
    <property type="entry name" value="ARABINOSE-BINDING PROTEIN-RELATED"/>
    <property type="match status" value="1"/>
</dbReference>
<comment type="caution">
    <text evidence="1">The sequence shown here is derived from an EMBL/GenBank/DDBJ whole genome shotgun (WGS) entry which is preliminary data.</text>
</comment>
<keyword evidence="2" id="KW-1185">Reference proteome</keyword>
<proteinExistence type="predicted"/>
<gene>
    <name evidence="1" type="ORF">HNQ39_000168</name>
</gene>
<evidence type="ECO:0000313" key="2">
    <source>
        <dbReference type="Proteomes" id="UP000520814"/>
    </source>
</evidence>
<organism evidence="1 2">
    <name type="scientific">Armatimonas rosea</name>
    <dbReference type="NCBI Taxonomy" id="685828"/>
    <lineage>
        <taxon>Bacteria</taxon>
        <taxon>Bacillati</taxon>
        <taxon>Armatimonadota</taxon>
        <taxon>Armatimonadia</taxon>
        <taxon>Armatimonadales</taxon>
        <taxon>Armatimonadaceae</taxon>
        <taxon>Armatimonas</taxon>
    </lineage>
</organism>
<keyword evidence="1" id="KW-0762">Sugar transport</keyword>
<dbReference type="Pfam" id="PF01547">
    <property type="entry name" value="SBP_bac_1"/>
    <property type="match status" value="1"/>
</dbReference>
<dbReference type="EMBL" id="JACHGW010000001">
    <property type="protein sequence ID" value="MBB6048406.1"/>
    <property type="molecule type" value="Genomic_DNA"/>
</dbReference>
<dbReference type="SUPFAM" id="SSF53850">
    <property type="entry name" value="Periplasmic binding protein-like II"/>
    <property type="match status" value="1"/>
</dbReference>
<dbReference type="CDD" id="cd14748">
    <property type="entry name" value="PBP2_UgpB"/>
    <property type="match status" value="1"/>
</dbReference>
<dbReference type="PANTHER" id="PTHR43649:SF12">
    <property type="entry name" value="DIACETYLCHITOBIOSE BINDING PROTEIN DASA"/>
    <property type="match status" value="1"/>
</dbReference>
<keyword evidence="1" id="KW-0813">Transport</keyword>
<dbReference type="Proteomes" id="UP000520814">
    <property type="component" value="Unassembled WGS sequence"/>
</dbReference>
<dbReference type="InterPro" id="IPR050490">
    <property type="entry name" value="Bact_solute-bd_prot1"/>
</dbReference>
<accession>A0A7W9W4W6</accession>
<protein>
    <submittedName>
        <fullName evidence="1">Multiple sugar transport system substrate-binding protein</fullName>
    </submittedName>
</protein>
<sequence length="412" mass="46268">MLTRRHFLGALGLASLTGCGRGSTRTTVRFWNGFTGPDGRTMLRLVRRFNEENPDITVLMQRMDWGTYYNKLFVGGLGGRAPEVFVLHTRALLRFARAGFAEPLDPLLGDFPAATNDLDPNVWEAAKVQGNHYGLPLDVHAMGMYYNKKLFSEAGLDPTKPPTNRAEFIEAMRRIKKPGKNGEPDQWGYVFTNFETCTYTFLKQFGGSPFTPDYSRCTLASPENIAALTFCRSLIKDGLVPSPENIDSWIGFRQGRIGMVFEGIYMLADLQKQKDLDFAGAPVPQVTDHKAVWADSHNLCLKAGLPADKQRAAWKFMRFLSDNSVDWADGGQIPTRPSLRATARFKAMSVQSAFAEQVPYVQYQPRLPFIFEYQTEYNLAVEKILRGKASPEEALTAAEKRVNEIIKREATP</sequence>
<dbReference type="InterPro" id="IPR006059">
    <property type="entry name" value="SBP"/>
</dbReference>
<evidence type="ECO:0000313" key="1">
    <source>
        <dbReference type="EMBL" id="MBB6048406.1"/>
    </source>
</evidence>
<dbReference type="PROSITE" id="PS51257">
    <property type="entry name" value="PROKAR_LIPOPROTEIN"/>
    <property type="match status" value="1"/>
</dbReference>
<name>A0A7W9W4W6_ARMRO</name>
<dbReference type="RefSeq" id="WP_184191970.1">
    <property type="nucleotide sequence ID" value="NZ_JACHGW010000001.1"/>
</dbReference>
<dbReference type="Gene3D" id="3.40.190.10">
    <property type="entry name" value="Periplasmic binding protein-like II"/>
    <property type="match status" value="1"/>
</dbReference>
<reference evidence="1 2" key="1">
    <citation type="submission" date="2020-08" db="EMBL/GenBank/DDBJ databases">
        <title>Genomic Encyclopedia of Type Strains, Phase IV (KMG-IV): sequencing the most valuable type-strain genomes for metagenomic binning, comparative biology and taxonomic classification.</title>
        <authorList>
            <person name="Goeker M."/>
        </authorList>
    </citation>
    <scope>NUCLEOTIDE SEQUENCE [LARGE SCALE GENOMIC DNA]</scope>
    <source>
        <strain evidence="1 2">DSM 23562</strain>
    </source>
</reference>
<dbReference type="AlphaFoldDB" id="A0A7W9W4W6"/>